<evidence type="ECO:0000259" key="7">
    <source>
        <dbReference type="PROSITE" id="PS50089"/>
    </source>
</evidence>
<dbReference type="Proteomes" id="UP001642464">
    <property type="component" value="Unassembled WGS sequence"/>
</dbReference>
<dbReference type="PROSITE" id="PS50089">
    <property type="entry name" value="ZF_RING_2"/>
    <property type="match status" value="1"/>
</dbReference>
<accession>A0ABP0I6Y6</accession>
<evidence type="ECO:0000259" key="8">
    <source>
        <dbReference type="PROSITE" id="PS50102"/>
    </source>
</evidence>
<keyword evidence="6" id="KW-1133">Transmembrane helix</keyword>
<organism evidence="9 10">
    <name type="scientific">Durusdinium trenchii</name>
    <dbReference type="NCBI Taxonomy" id="1381693"/>
    <lineage>
        <taxon>Eukaryota</taxon>
        <taxon>Sar</taxon>
        <taxon>Alveolata</taxon>
        <taxon>Dinophyceae</taxon>
        <taxon>Suessiales</taxon>
        <taxon>Symbiodiniaceae</taxon>
        <taxon>Durusdinium</taxon>
    </lineage>
</organism>
<name>A0ABP0I6Y6_9DINO</name>
<feature type="domain" description="RRM" evidence="8">
    <location>
        <begin position="180"/>
        <end position="265"/>
    </location>
</feature>
<dbReference type="PROSITE" id="PS50102">
    <property type="entry name" value="RRM"/>
    <property type="match status" value="1"/>
</dbReference>
<dbReference type="GO" id="GO:1990904">
    <property type="term" value="C:ribonucleoprotein complex"/>
    <property type="evidence" value="ECO:0007669"/>
    <property type="project" value="UniProtKB-KW"/>
</dbReference>
<feature type="region of interest" description="Disordered" evidence="5">
    <location>
        <begin position="269"/>
        <end position="347"/>
    </location>
</feature>
<keyword evidence="3" id="KW-0863">Zinc-finger</keyword>
<dbReference type="SUPFAM" id="SSF57850">
    <property type="entry name" value="RING/U-box"/>
    <property type="match status" value="1"/>
</dbReference>
<dbReference type="InterPro" id="IPR051183">
    <property type="entry name" value="U1_U11-U12_snRNP_70-35kDa"/>
</dbReference>
<keyword evidence="2" id="KW-0539">Nucleus</keyword>
<dbReference type="SMART" id="SM00360">
    <property type="entry name" value="RRM"/>
    <property type="match status" value="1"/>
</dbReference>
<sequence length="378" mass="40345">MDEFEALLLLVYFVGLGSGIGLSWLCRCKRLPVVPEALPVGAEAAALVVAEPVAPAELGGDSGRARPDDDDDDDDVEICVICQDSLVSDASALWCGHRFHGACVEVACVGLDACPYRCETSNQVIQPLGVGHAAAPGGNGASESEAHGLYEAAEAAAEDVHHYPPKDMAADVGYPVRGGQTLLIAYFPWEASEADIEREFSKFCRVKRVHLVVDKSSRKPRCFGFVKFLSKADAEEALRATTQGLVQLPDTRGHVWHLKAEWTKSGDMVVDDSEAEQEVAKRKEERRSRTDTGGSPGASVPPPKGALHPGVPAPLPPLQTRYPPQAAGGCESSTTCPNEGLVTRRSSRPACDSLDPDLGCLSGSRKAIFSGLDWENVM</sequence>
<evidence type="ECO:0000256" key="5">
    <source>
        <dbReference type="SAM" id="MobiDB-lite"/>
    </source>
</evidence>
<protein>
    <submittedName>
        <fullName evidence="9">U1 small nuclear ribonucleoprotein 70 kDa (U1 snRNP 70 kDa) (U1-70K) (SnRNP70)</fullName>
    </submittedName>
</protein>
<dbReference type="InterPro" id="IPR035979">
    <property type="entry name" value="RBD_domain_sf"/>
</dbReference>
<keyword evidence="10" id="KW-1185">Reference proteome</keyword>
<feature type="domain" description="RING-type" evidence="7">
    <location>
        <begin position="79"/>
        <end position="115"/>
    </location>
</feature>
<dbReference type="PANTHER" id="PTHR13952">
    <property type="entry name" value="U1 SMALL NUCLEAR RIBONUCLEOPROTEIN 70 KD"/>
    <property type="match status" value="1"/>
</dbReference>
<reference evidence="9 10" key="1">
    <citation type="submission" date="2024-02" db="EMBL/GenBank/DDBJ databases">
        <authorList>
            <person name="Chen Y."/>
            <person name="Shah S."/>
            <person name="Dougan E. K."/>
            <person name="Thang M."/>
            <person name="Chan C."/>
        </authorList>
    </citation>
    <scope>NUCLEOTIDE SEQUENCE [LARGE SCALE GENOMIC DNA]</scope>
</reference>
<evidence type="ECO:0000256" key="1">
    <source>
        <dbReference type="ARBA" id="ARBA00004123"/>
    </source>
</evidence>
<dbReference type="Gene3D" id="3.30.40.10">
    <property type="entry name" value="Zinc/RING finger domain, C3HC4 (zinc finger)"/>
    <property type="match status" value="1"/>
</dbReference>
<keyword evidence="4" id="KW-0694">RNA-binding</keyword>
<keyword evidence="3" id="KW-0479">Metal-binding</keyword>
<keyword evidence="9" id="KW-0687">Ribonucleoprotein</keyword>
<evidence type="ECO:0000313" key="9">
    <source>
        <dbReference type="EMBL" id="CAK8997757.1"/>
    </source>
</evidence>
<evidence type="ECO:0000313" key="10">
    <source>
        <dbReference type="Proteomes" id="UP001642464"/>
    </source>
</evidence>
<dbReference type="InterPro" id="IPR012677">
    <property type="entry name" value="Nucleotide-bd_a/b_plait_sf"/>
</dbReference>
<dbReference type="InterPro" id="IPR001841">
    <property type="entry name" value="Znf_RING"/>
</dbReference>
<proteinExistence type="predicted"/>
<keyword evidence="6" id="KW-0812">Transmembrane</keyword>
<dbReference type="Pfam" id="PF00076">
    <property type="entry name" value="RRM_1"/>
    <property type="match status" value="1"/>
</dbReference>
<dbReference type="Gene3D" id="3.30.70.330">
    <property type="match status" value="1"/>
</dbReference>
<gene>
    <name evidence="9" type="ORF">SCF082_LOCUS5340</name>
</gene>
<dbReference type="PANTHER" id="PTHR13952:SF9">
    <property type="entry name" value="SERINE_ARGININE REPETITIVE MATRIX PROTEIN 1-LIKE"/>
    <property type="match status" value="1"/>
</dbReference>
<dbReference type="InterPro" id="IPR000504">
    <property type="entry name" value="RRM_dom"/>
</dbReference>
<comment type="caution">
    <text evidence="9">The sequence shown here is derived from an EMBL/GenBank/DDBJ whole genome shotgun (WGS) entry which is preliminary data.</text>
</comment>
<dbReference type="InterPro" id="IPR013083">
    <property type="entry name" value="Znf_RING/FYVE/PHD"/>
</dbReference>
<feature type="compositionally biased region" description="Basic and acidic residues" evidence="5">
    <location>
        <begin position="278"/>
        <end position="290"/>
    </location>
</feature>
<evidence type="ECO:0000256" key="4">
    <source>
        <dbReference type="PROSITE-ProRule" id="PRU00176"/>
    </source>
</evidence>
<feature type="transmembrane region" description="Helical" evidence="6">
    <location>
        <begin position="6"/>
        <end position="26"/>
    </location>
</feature>
<comment type="subcellular location">
    <subcellularLocation>
        <location evidence="1">Nucleus</location>
    </subcellularLocation>
</comment>
<dbReference type="EMBL" id="CAXAMM010002891">
    <property type="protein sequence ID" value="CAK8997757.1"/>
    <property type="molecule type" value="Genomic_DNA"/>
</dbReference>
<dbReference type="SUPFAM" id="SSF54928">
    <property type="entry name" value="RNA-binding domain, RBD"/>
    <property type="match status" value="1"/>
</dbReference>
<evidence type="ECO:0000256" key="6">
    <source>
        <dbReference type="SAM" id="Phobius"/>
    </source>
</evidence>
<keyword evidence="3" id="KW-0862">Zinc</keyword>
<evidence type="ECO:0000256" key="3">
    <source>
        <dbReference type="PROSITE-ProRule" id="PRU00175"/>
    </source>
</evidence>
<keyword evidence="6" id="KW-0472">Membrane</keyword>
<evidence type="ECO:0000256" key="2">
    <source>
        <dbReference type="ARBA" id="ARBA00023242"/>
    </source>
</evidence>